<proteinExistence type="inferred from homology"/>
<dbReference type="EMBL" id="FTOP01000010">
    <property type="protein sequence ID" value="SIS98791.1"/>
    <property type="molecule type" value="Genomic_DNA"/>
</dbReference>
<dbReference type="Proteomes" id="UP000186026">
    <property type="component" value="Unassembled WGS sequence"/>
</dbReference>
<name>A0A1N7NKH8_9BACT</name>
<keyword evidence="3 8" id="KW-0235">DNA replication</keyword>
<dbReference type="InterPro" id="IPR027417">
    <property type="entry name" value="P-loop_NTPase"/>
</dbReference>
<dbReference type="InterPro" id="IPR013159">
    <property type="entry name" value="DnaA_C"/>
</dbReference>
<evidence type="ECO:0000256" key="3">
    <source>
        <dbReference type="ARBA" id="ARBA00022705"/>
    </source>
</evidence>
<dbReference type="InterPro" id="IPR038454">
    <property type="entry name" value="DnaA_N_sf"/>
</dbReference>
<comment type="subunit">
    <text evidence="8">Oligomerizes as a right-handed, spiral filament on DNA at oriC.</text>
</comment>
<dbReference type="HAMAP" id="MF_00377">
    <property type="entry name" value="DnaA_bact"/>
    <property type="match status" value="1"/>
</dbReference>
<evidence type="ECO:0000256" key="4">
    <source>
        <dbReference type="ARBA" id="ARBA00022741"/>
    </source>
</evidence>
<dbReference type="Gene3D" id="1.10.8.60">
    <property type="match status" value="1"/>
</dbReference>
<dbReference type="GO" id="GO:0006275">
    <property type="term" value="P:regulation of DNA replication"/>
    <property type="evidence" value="ECO:0007669"/>
    <property type="project" value="UniProtKB-UniRule"/>
</dbReference>
<dbReference type="PANTHER" id="PTHR30050:SF2">
    <property type="entry name" value="CHROMOSOMAL REPLICATION INITIATOR PROTEIN DNAA"/>
    <property type="match status" value="1"/>
</dbReference>
<protein>
    <recommendedName>
        <fullName evidence="8 9">Chromosomal replication initiator protein DnaA</fullName>
    </recommendedName>
</protein>
<dbReference type="Gene3D" id="1.10.1750.10">
    <property type="match status" value="1"/>
</dbReference>
<comment type="function">
    <text evidence="8 10">Plays an essential role in the initiation and regulation of chromosomal replication. ATP-DnaA binds to the origin of replication (oriC) to initiate formation of the DNA replication initiation complex once per cell cycle. Binds the DnaA box (a 9 base pair repeat at the origin) and separates the double-stranded (ds)DNA. Forms a right-handed helical filament on oriC DNA; dsDNA binds to the exterior of the filament while single-stranded (ss)DNA is stabiized in the filament's interior. The ATP-DnaA-oriC complex binds and stabilizes one strand of the AT-rich DNA unwinding element (DUE), permitting loading of DNA polymerase. After initiation quickly degrades to an ADP-DnaA complex that is not apt for DNA replication. Binds acidic phospholipids.</text>
</comment>
<dbReference type="InterPro" id="IPR018312">
    <property type="entry name" value="Chromosome_initiator_DnaA_CS"/>
</dbReference>
<keyword evidence="4 8" id="KW-0547">Nucleotide-binding</keyword>
<gene>
    <name evidence="8" type="primary">dnaA</name>
    <name evidence="14" type="ORF">SAMN05421761_110108</name>
</gene>
<evidence type="ECO:0000259" key="12">
    <source>
        <dbReference type="SMART" id="SM00382"/>
    </source>
</evidence>
<dbReference type="GO" id="GO:0008289">
    <property type="term" value="F:lipid binding"/>
    <property type="evidence" value="ECO:0007669"/>
    <property type="project" value="UniProtKB-KW"/>
</dbReference>
<feature type="binding site" evidence="8">
    <location>
        <position position="181"/>
    </location>
    <ligand>
        <name>ATP</name>
        <dbReference type="ChEBI" id="CHEBI:30616"/>
    </ligand>
</feature>
<feature type="binding site" evidence="8">
    <location>
        <position position="184"/>
    </location>
    <ligand>
        <name>ATP</name>
        <dbReference type="ChEBI" id="CHEBI:30616"/>
    </ligand>
</feature>
<dbReference type="CDD" id="cd00009">
    <property type="entry name" value="AAA"/>
    <property type="match status" value="1"/>
</dbReference>
<comment type="subcellular location">
    <subcellularLocation>
        <location evidence="8">Cytoplasm</location>
    </subcellularLocation>
</comment>
<dbReference type="NCBIfam" id="TIGR00362">
    <property type="entry name" value="DnaA"/>
    <property type="match status" value="1"/>
</dbReference>
<dbReference type="GO" id="GO:0005737">
    <property type="term" value="C:cytoplasm"/>
    <property type="evidence" value="ECO:0007669"/>
    <property type="project" value="UniProtKB-SubCell"/>
</dbReference>
<dbReference type="RefSeq" id="WP_076501844.1">
    <property type="nucleotide sequence ID" value="NZ_FTOP01000010.1"/>
</dbReference>
<keyword evidence="2 8" id="KW-0963">Cytoplasm</keyword>
<dbReference type="PANTHER" id="PTHR30050">
    <property type="entry name" value="CHROMOSOMAL REPLICATION INITIATOR PROTEIN DNAA"/>
    <property type="match status" value="1"/>
</dbReference>
<dbReference type="GO" id="GO:0005886">
    <property type="term" value="C:plasma membrane"/>
    <property type="evidence" value="ECO:0007669"/>
    <property type="project" value="TreeGrafter"/>
</dbReference>
<comment type="domain">
    <text evidence="8">Domain I is involved in oligomerization and binding regulators, domain II is flexibile and of varying length in different bacteria, domain III forms the AAA+ region, while domain IV binds dsDNA.</text>
</comment>
<dbReference type="Pfam" id="PF08299">
    <property type="entry name" value="Bac_DnaA_C"/>
    <property type="match status" value="1"/>
</dbReference>
<evidence type="ECO:0000256" key="6">
    <source>
        <dbReference type="ARBA" id="ARBA00023121"/>
    </source>
</evidence>
<dbReference type="SUPFAM" id="SSF48295">
    <property type="entry name" value="TrpR-like"/>
    <property type="match status" value="1"/>
</dbReference>
<evidence type="ECO:0000256" key="5">
    <source>
        <dbReference type="ARBA" id="ARBA00022840"/>
    </source>
</evidence>
<evidence type="ECO:0000256" key="7">
    <source>
        <dbReference type="ARBA" id="ARBA00023125"/>
    </source>
</evidence>
<evidence type="ECO:0000256" key="1">
    <source>
        <dbReference type="ARBA" id="ARBA00006583"/>
    </source>
</evidence>
<dbReference type="Pfam" id="PF00308">
    <property type="entry name" value="Bac_DnaA"/>
    <property type="match status" value="1"/>
</dbReference>
<dbReference type="Gene3D" id="3.40.50.300">
    <property type="entry name" value="P-loop containing nucleotide triphosphate hydrolases"/>
    <property type="match status" value="1"/>
</dbReference>
<dbReference type="InterPro" id="IPR020591">
    <property type="entry name" value="Chromosome_initiator_DnaA-like"/>
</dbReference>
<dbReference type="InterPro" id="IPR010921">
    <property type="entry name" value="Trp_repressor/repl_initiator"/>
</dbReference>
<dbReference type="GO" id="GO:0006270">
    <property type="term" value="P:DNA replication initiation"/>
    <property type="evidence" value="ECO:0007669"/>
    <property type="project" value="UniProtKB-UniRule"/>
</dbReference>
<dbReference type="GO" id="GO:0005524">
    <property type="term" value="F:ATP binding"/>
    <property type="evidence" value="ECO:0007669"/>
    <property type="project" value="UniProtKB-UniRule"/>
</dbReference>
<feature type="region of interest" description="Domain IV, binds dsDNA" evidence="8">
    <location>
        <begin position="354"/>
        <end position="476"/>
    </location>
</feature>
<evidence type="ECO:0000313" key="15">
    <source>
        <dbReference type="Proteomes" id="UP000186026"/>
    </source>
</evidence>
<dbReference type="FunFam" id="3.40.50.300:FF:000668">
    <property type="entry name" value="Chromosomal replication initiator protein DnaA"/>
    <property type="match status" value="1"/>
</dbReference>
<dbReference type="SMART" id="SM00760">
    <property type="entry name" value="Bac_DnaA_C"/>
    <property type="match status" value="1"/>
</dbReference>
<evidence type="ECO:0000256" key="10">
    <source>
        <dbReference type="RuleBase" id="RU000577"/>
    </source>
</evidence>
<evidence type="ECO:0000256" key="11">
    <source>
        <dbReference type="RuleBase" id="RU004227"/>
    </source>
</evidence>
<dbReference type="Pfam" id="PF11638">
    <property type="entry name" value="DnaA_N"/>
    <property type="match status" value="1"/>
</dbReference>
<dbReference type="InterPro" id="IPR003593">
    <property type="entry name" value="AAA+_ATPase"/>
</dbReference>
<feature type="domain" description="AAA+ ATPase" evidence="12">
    <location>
        <begin position="170"/>
        <end position="300"/>
    </location>
</feature>
<keyword evidence="6 8" id="KW-0446">Lipid-binding</keyword>
<dbReference type="STRING" id="529505.SAMN05421761_110108"/>
<dbReference type="PRINTS" id="PR00051">
    <property type="entry name" value="DNAA"/>
</dbReference>
<reference evidence="15" key="1">
    <citation type="submission" date="2017-01" db="EMBL/GenBank/DDBJ databases">
        <authorList>
            <person name="Varghese N."/>
            <person name="Submissions S."/>
        </authorList>
    </citation>
    <scope>NUCLEOTIDE SEQUENCE [LARGE SCALE GENOMIC DNA]</scope>
    <source>
        <strain evidence="15">DSM 46698</strain>
    </source>
</reference>
<dbReference type="InterPro" id="IPR001957">
    <property type="entry name" value="Chromosome_initiator_DnaA"/>
</dbReference>
<evidence type="ECO:0000259" key="13">
    <source>
        <dbReference type="SMART" id="SM00760"/>
    </source>
</evidence>
<dbReference type="GO" id="GO:0003688">
    <property type="term" value="F:DNA replication origin binding"/>
    <property type="evidence" value="ECO:0007669"/>
    <property type="project" value="UniProtKB-UniRule"/>
</dbReference>
<keyword evidence="7 8" id="KW-0238">DNA-binding</keyword>
<dbReference type="SMART" id="SM00382">
    <property type="entry name" value="AAA"/>
    <property type="match status" value="1"/>
</dbReference>
<evidence type="ECO:0000313" key="14">
    <source>
        <dbReference type="EMBL" id="SIS98791.1"/>
    </source>
</evidence>
<comment type="similarity">
    <text evidence="1 8 11">Belongs to the DnaA family.</text>
</comment>
<dbReference type="SUPFAM" id="SSF52540">
    <property type="entry name" value="P-loop containing nucleoside triphosphate hydrolases"/>
    <property type="match status" value="1"/>
</dbReference>
<dbReference type="InterPro" id="IPR013317">
    <property type="entry name" value="DnaA_dom"/>
</dbReference>
<dbReference type="OrthoDB" id="9807019at2"/>
<dbReference type="Gene3D" id="3.30.300.180">
    <property type="match status" value="1"/>
</dbReference>
<feature type="region of interest" description="Domain I, interacts with DnaA modulators" evidence="8">
    <location>
        <begin position="1"/>
        <end position="105"/>
    </location>
</feature>
<organism evidence="14 15">
    <name type="scientific">Belliella pelovolcani</name>
    <dbReference type="NCBI Taxonomy" id="529505"/>
    <lineage>
        <taxon>Bacteria</taxon>
        <taxon>Pseudomonadati</taxon>
        <taxon>Bacteroidota</taxon>
        <taxon>Cytophagia</taxon>
        <taxon>Cytophagales</taxon>
        <taxon>Cyclobacteriaceae</taxon>
        <taxon>Belliella</taxon>
    </lineage>
</organism>
<sequence>MSSEANAVWKECLRVIEQHVNEQSFSTWFKPINPVRLDGSSLTIQVPSQFFYEWLEDNYVEVLKLAIKTTLGAGGRLEYAVVVDRGNSQNQPYMVSYPQGNASATAKKANMNGTPQESRSPFEMQSLDSDMLLQSNLNPNYSFNTYIEGDCNRLARSAGFAVATKPGITSFNPLMVYGGVGLGKTHLVQAIGNEIKNGPEDKFVLYVSSEKFVNQFMDSIKDGNVKSFTNFYMQVDVLIIDDIQFLAGKDRTQEMFFHIFNHLHQNKKQIIMTSDCPPRDLKGLEERLLSRFKWGLTADLQMPDFETRVAIIKRKMQSEGIYIPDDVIEYLAYTVDTNVRELEGVMISLIAHASLNRVEIDLTLAKTIMKNIVKDIETEVGIDFIQKTVSDYFEIKLDDLKAKTRKKEIVTARQVAMYFSKEFTNHSLKSIGYHFGGRDHSTVIHAIQTVNDLMETDTAFRNSVNELKKKFKMRSY</sequence>
<feature type="binding site" evidence="8">
    <location>
        <position position="183"/>
    </location>
    <ligand>
        <name>ATP</name>
        <dbReference type="ChEBI" id="CHEBI:30616"/>
    </ligand>
</feature>
<dbReference type="CDD" id="cd06571">
    <property type="entry name" value="Bac_DnaA_C"/>
    <property type="match status" value="1"/>
</dbReference>
<keyword evidence="5 8" id="KW-0067">ATP-binding</keyword>
<evidence type="ECO:0000256" key="9">
    <source>
        <dbReference type="NCBIfam" id="TIGR00362"/>
    </source>
</evidence>
<dbReference type="InterPro" id="IPR024633">
    <property type="entry name" value="DnaA_N_dom"/>
</dbReference>
<comment type="caution">
    <text evidence="8">Lacks conserved residue(s) required for the propagation of feature annotation.</text>
</comment>
<feature type="domain" description="Chromosomal replication initiator DnaA C-terminal" evidence="13">
    <location>
        <begin position="381"/>
        <end position="450"/>
    </location>
</feature>
<evidence type="ECO:0000256" key="2">
    <source>
        <dbReference type="ARBA" id="ARBA00022490"/>
    </source>
</evidence>
<accession>A0A1N7NKH8</accession>
<keyword evidence="15" id="KW-1185">Reference proteome</keyword>
<dbReference type="AlphaFoldDB" id="A0A1N7NKH8"/>
<evidence type="ECO:0000256" key="8">
    <source>
        <dbReference type="HAMAP-Rule" id="MF_00377"/>
    </source>
</evidence>
<feature type="binding site" evidence="8">
    <location>
        <position position="185"/>
    </location>
    <ligand>
        <name>ATP</name>
        <dbReference type="ChEBI" id="CHEBI:30616"/>
    </ligand>
</feature>
<dbReference type="PROSITE" id="PS01008">
    <property type="entry name" value="DNAA"/>
    <property type="match status" value="1"/>
</dbReference>